<dbReference type="SUPFAM" id="SSF56349">
    <property type="entry name" value="DNA breaking-rejoining enzymes"/>
    <property type="match status" value="1"/>
</dbReference>
<feature type="region of interest" description="Disordered" evidence="5">
    <location>
        <begin position="22"/>
        <end position="47"/>
    </location>
</feature>
<evidence type="ECO:0000313" key="8">
    <source>
        <dbReference type="EMBL" id="GAX54760.1"/>
    </source>
</evidence>
<organism evidence="8 9">
    <name type="scientific">Streptomyces olivochromogenes</name>
    <dbReference type="NCBI Taxonomy" id="1963"/>
    <lineage>
        <taxon>Bacteria</taxon>
        <taxon>Bacillati</taxon>
        <taxon>Actinomycetota</taxon>
        <taxon>Actinomycetes</taxon>
        <taxon>Kitasatosporales</taxon>
        <taxon>Streptomycetaceae</taxon>
        <taxon>Streptomyces</taxon>
    </lineage>
</organism>
<evidence type="ECO:0000256" key="3">
    <source>
        <dbReference type="ARBA" id="ARBA00023172"/>
    </source>
</evidence>
<dbReference type="PANTHER" id="PTHR30349:SF41">
    <property type="entry name" value="INTEGRASE_RECOMBINASE PROTEIN MJ0367-RELATED"/>
    <property type="match status" value="1"/>
</dbReference>
<sequence>MASNIKRVLKCSGCERMTSESATKDVLVSHSAKGGKKCPSTKPVKGGPVRYRTVVDAGRDPATGKRIQKTITADTQKDLKSEVARLTVAKDDGTAVVPSKMTVEGLLTKWLDRMKGRVEEGTYAKYETMTGRLTGRLGALLVKELTSTHVEDFRDYMLTEGRVHGRQGPGLSVGFVDEMLTVLRRSLNYAMELKIVSMNVAKGEFTSIASTVRKQYEEDHESEEPWDEKEVKAFLRGIRNERLFASFLLSLMGLRPAEVCGLKWDAVDFENGILSVHSTRTMVRSTKVLEKRTKTDAGKRRLLIPLPVLAALAALRAVQEAEKVTAGSAYADKGYVTATGLGEPLNTQQYRRLAYRLMKSTGLRQVRLYSARSATLTLLANAGVPDQVLADWAGHTSAATTRKHYVKKNPQTLGAAREVLDKVLSLEP</sequence>
<dbReference type="Gene3D" id="1.10.150.130">
    <property type="match status" value="1"/>
</dbReference>
<dbReference type="InterPro" id="IPR011010">
    <property type="entry name" value="DNA_brk_join_enz"/>
</dbReference>
<dbReference type="PROSITE" id="PS51900">
    <property type="entry name" value="CB"/>
    <property type="match status" value="1"/>
</dbReference>
<dbReference type="EMBL" id="BDQI01000015">
    <property type="protein sequence ID" value="GAX54760.1"/>
    <property type="molecule type" value="Genomic_DNA"/>
</dbReference>
<dbReference type="Pfam" id="PF13102">
    <property type="entry name" value="Phage_int_SAM_5"/>
    <property type="match status" value="1"/>
</dbReference>
<proteinExistence type="inferred from homology"/>
<dbReference type="Gene3D" id="1.10.443.10">
    <property type="entry name" value="Intergrase catalytic core"/>
    <property type="match status" value="1"/>
</dbReference>
<comment type="caution">
    <text evidence="8">The sequence shown here is derived from an EMBL/GenBank/DDBJ whole genome shotgun (WGS) entry which is preliminary data.</text>
</comment>
<dbReference type="GO" id="GO:0003677">
    <property type="term" value="F:DNA binding"/>
    <property type="evidence" value="ECO:0007669"/>
    <property type="project" value="UniProtKB-UniRule"/>
</dbReference>
<feature type="domain" description="Core-binding (CB)" evidence="7">
    <location>
        <begin position="101"/>
        <end position="191"/>
    </location>
</feature>
<accession>A0A250VLA5</accession>
<dbReference type="InterPro" id="IPR050090">
    <property type="entry name" value="Tyrosine_recombinase_XerCD"/>
</dbReference>
<dbReference type="STRING" id="1963.AQJ27_37170"/>
<evidence type="ECO:0000259" key="7">
    <source>
        <dbReference type="PROSITE" id="PS51900"/>
    </source>
</evidence>
<dbReference type="InterPro" id="IPR013762">
    <property type="entry name" value="Integrase-like_cat_sf"/>
</dbReference>
<dbReference type="Pfam" id="PF00589">
    <property type="entry name" value="Phage_integrase"/>
    <property type="match status" value="1"/>
</dbReference>
<dbReference type="RefSeq" id="WP_079065524.1">
    <property type="nucleotide sequence ID" value="NZ_BDQI01000015.1"/>
</dbReference>
<keyword evidence="2 4" id="KW-0238">DNA-binding</keyword>
<dbReference type="InterPro" id="IPR044068">
    <property type="entry name" value="CB"/>
</dbReference>
<protein>
    <submittedName>
        <fullName evidence="8">Site-specific integrase</fullName>
    </submittedName>
</protein>
<dbReference type="GO" id="GO:0015074">
    <property type="term" value="P:DNA integration"/>
    <property type="evidence" value="ECO:0007669"/>
    <property type="project" value="InterPro"/>
</dbReference>
<evidence type="ECO:0000256" key="4">
    <source>
        <dbReference type="PROSITE-ProRule" id="PRU01248"/>
    </source>
</evidence>
<evidence type="ECO:0000256" key="5">
    <source>
        <dbReference type="SAM" id="MobiDB-lite"/>
    </source>
</evidence>
<dbReference type="GO" id="GO:0006310">
    <property type="term" value="P:DNA recombination"/>
    <property type="evidence" value="ECO:0007669"/>
    <property type="project" value="UniProtKB-KW"/>
</dbReference>
<evidence type="ECO:0000259" key="6">
    <source>
        <dbReference type="PROSITE" id="PS51898"/>
    </source>
</evidence>
<dbReference type="PROSITE" id="PS51898">
    <property type="entry name" value="TYR_RECOMBINASE"/>
    <property type="match status" value="1"/>
</dbReference>
<dbReference type="Proteomes" id="UP000217446">
    <property type="component" value="Unassembled WGS sequence"/>
</dbReference>
<evidence type="ECO:0000256" key="1">
    <source>
        <dbReference type="ARBA" id="ARBA00008857"/>
    </source>
</evidence>
<dbReference type="AlphaFoldDB" id="A0A250VLA5"/>
<name>A0A250VLA5_STROL</name>
<dbReference type="InterPro" id="IPR025269">
    <property type="entry name" value="SAM-like_dom"/>
</dbReference>
<reference evidence="9" key="1">
    <citation type="submission" date="2017-05" db="EMBL/GenBank/DDBJ databases">
        <title>Streptomyces olivochromogenes NBRC 3561 whole genome shotgun sequence.</title>
        <authorList>
            <person name="Dohra H."/>
            <person name="Kodani S."/>
        </authorList>
    </citation>
    <scope>NUCLEOTIDE SEQUENCE [LARGE SCALE GENOMIC DNA]</scope>
    <source>
        <strain evidence="9">NBRC 3561</strain>
    </source>
</reference>
<dbReference type="CDD" id="cd01189">
    <property type="entry name" value="INT_ICEBs1_C_like"/>
    <property type="match status" value="1"/>
</dbReference>
<comment type="similarity">
    <text evidence="1">Belongs to the 'phage' integrase family.</text>
</comment>
<evidence type="ECO:0000313" key="9">
    <source>
        <dbReference type="Proteomes" id="UP000217446"/>
    </source>
</evidence>
<keyword evidence="3" id="KW-0233">DNA recombination</keyword>
<keyword evidence="9" id="KW-1185">Reference proteome</keyword>
<dbReference type="InterPro" id="IPR010998">
    <property type="entry name" value="Integrase_recombinase_N"/>
</dbReference>
<gene>
    <name evidence="8" type="ORF">SO3561_06313</name>
</gene>
<feature type="domain" description="Tyr recombinase" evidence="6">
    <location>
        <begin position="221"/>
        <end position="418"/>
    </location>
</feature>
<dbReference type="InterPro" id="IPR002104">
    <property type="entry name" value="Integrase_catalytic"/>
</dbReference>
<dbReference type="PANTHER" id="PTHR30349">
    <property type="entry name" value="PHAGE INTEGRASE-RELATED"/>
    <property type="match status" value="1"/>
</dbReference>
<evidence type="ECO:0000256" key="2">
    <source>
        <dbReference type="ARBA" id="ARBA00023125"/>
    </source>
</evidence>